<name>A0A2S2F9E1_9GAMM</name>
<dbReference type="Pfam" id="PF01113">
    <property type="entry name" value="DapB_N"/>
    <property type="match status" value="1"/>
</dbReference>
<keyword evidence="4 14" id="KW-0028">Amino-acid biosynthesis</keyword>
<feature type="domain" description="Dihydrodipicolinate reductase C-terminal" evidence="16">
    <location>
        <begin position="130"/>
        <end position="266"/>
    </location>
</feature>
<evidence type="ECO:0000256" key="9">
    <source>
        <dbReference type="ARBA" id="ARBA00023154"/>
    </source>
</evidence>
<dbReference type="InterPro" id="IPR023940">
    <property type="entry name" value="DHDPR_bac"/>
</dbReference>
<evidence type="ECO:0000256" key="13">
    <source>
        <dbReference type="ARBA" id="ARBA00049396"/>
    </source>
</evidence>
<evidence type="ECO:0000256" key="4">
    <source>
        <dbReference type="ARBA" id="ARBA00022605"/>
    </source>
</evidence>
<evidence type="ECO:0000256" key="6">
    <source>
        <dbReference type="ARBA" id="ARBA00022915"/>
    </source>
</evidence>
<evidence type="ECO:0000259" key="16">
    <source>
        <dbReference type="Pfam" id="PF05173"/>
    </source>
</evidence>
<dbReference type="GO" id="GO:0008839">
    <property type="term" value="F:4-hydroxy-tetrahydrodipicolinate reductase"/>
    <property type="evidence" value="ECO:0007669"/>
    <property type="project" value="UniProtKB-UniRule"/>
</dbReference>
<dbReference type="EMBL" id="CP029397">
    <property type="protein sequence ID" value="AWL27586.1"/>
    <property type="molecule type" value="Genomic_DNA"/>
</dbReference>
<evidence type="ECO:0000256" key="14">
    <source>
        <dbReference type="HAMAP-Rule" id="MF_00102"/>
    </source>
</evidence>
<dbReference type="Pfam" id="PF05173">
    <property type="entry name" value="DapB_C"/>
    <property type="match status" value="1"/>
</dbReference>
<dbReference type="PROSITE" id="PS01298">
    <property type="entry name" value="DAPB"/>
    <property type="match status" value="1"/>
</dbReference>
<keyword evidence="7 14" id="KW-0560">Oxidoreductase</keyword>
<feature type="binding site" evidence="14">
    <location>
        <begin position="124"/>
        <end position="127"/>
    </location>
    <ligand>
        <name>NAD(+)</name>
        <dbReference type="ChEBI" id="CHEBI:57540"/>
    </ligand>
</feature>
<dbReference type="InterPro" id="IPR022664">
    <property type="entry name" value="DapB_N_CS"/>
</dbReference>
<evidence type="ECO:0000313" key="18">
    <source>
        <dbReference type="Proteomes" id="UP000245977"/>
    </source>
</evidence>
<dbReference type="NCBIfam" id="TIGR00036">
    <property type="entry name" value="dapB"/>
    <property type="match status" value="1"/>
</dbReference>
<dbReference type="FunFam" id="3.40.50.720:FF:000048">
    <property type="entry name" value="4-hydroxy-tetrahydrodipicolinate reductase"/>
    <property type="match status" value="1"/>
</dbReference>
<evidence type="ECO:0000256" key="12">
    <source>
        <dbReference type="ARBA" id="ARBA00049080"/>
    </source>
</evidence>
<dbReference type="KEGG" id="adv:DJ533_02715"/>
<proteinExistence type="inferred from homology"/>
<feature type="active site" description="Proton donor" evidence="14">
    <location>
        <position position="161"/>
    </location>
</feature>
<feature type="binding site" evidence="14">
    <location>
        <begin position="11"/>
        <end position="16"/>
    </location>
    <ligand>
        <name>NAD(+)</name>
        <dbReference type="ChEBI" id="CHEBI:57540"/>
    </ligand>
</feature>
<feature type="binding site" evidence="14">
    <location>
        <position position="158"/>
    </location>
    <ligand>
        <name>(S)-2,3,4,5-tetrahydrodipicolinate</name>
        <dbReference type="ChEBI" id="CHEBI:16845"/>
    </ligand>
</feature>
<comment type="catalytic activity">
    <reaction evidence="12 14">
        <text>(S)-2,3,4,5-tetrahydrodipicolinate + NADP(+) + H2O = (2S,4S)-4-hydroxy-2,3,4,5-tetrahydrodipicolinate + NADPH + H(+)</text>
        <dbReference type="Rhea" id="RHEA:35331"/>
        <dbReference type="ChEBI" id="CHEBI:15377"/>
        <dbReference type="ChEBI" id="CHEBI:15378"/>
        <dbReference type="ChEBI" id="CHEBI:16845"/>
        <dbReference type="ChEBI" id="CHEBI:57783"/>
        <dbReference type="ChEBI" id="CHEBI:58349"/>
        <dbReference type="ChEBI" id="CHEBI:67139"/>
        <dbReference type="EC" id="1.17.1.8"/>
    </reaction>
</comment>
<dbReference type="HAMAP" id="MF_00102">
    <property type="entry name" value="DapB"/>
    <property type="match status" value="1"/>
</dbReference>
<accession>A0A2S2F9E1</accession>
<evidence type="ECO:0000313" key="17">
    <source>
        <dbReference type="EMBL" id="AWL27586.1"/>
    </source>
</evidence>
<dbReference type="SUPFAM" id="SSF51735">
    <property type="entry name" value="NAD(P)-binding Rossmann-fold domains"/>
    <property type="match status" value="1"/>
</dbReference>
<dbReference type="Gene3D" id="3.30.360.10">
    <property type="entry name" value="Dihydrodipicolinate Reductase, domain 2"/>
    <property type="match status" value="1"/>
</dbReference>
<organism evidence="17 18">
    <name type="scientific">Acinetobacter defluvii</name>
    <dbReference type="NCBI Taxonomy" id="1871111"/>
    <lineage>
        <taxon>Bacteria</taxon>
        <taxon>Pseudomonadati</taxon>
        <taxon>Pseudomonadota</taxon>
        <taxon>Gammaproteobacteria</taxon>
        <taxon>Moraxellales</taxon>
        <taxon>Moraxellaceae</taxon>
        <taxon>Acinetobacter</taxon>
    </lineage>
</organism>
<dbReference type="InterPro" id="IPR022663">
    <property type="entry name" value="DapB_C"/>
</dbReference>
<dbReference type="GO" id="GO:0016726">
    <property type="term" value="F:oxidoreductase activity, acting on CH or CH2 groups, NAD or NADP as acceptor"/>
    <property type="evidence" value="ECO:0007669"/>
    <property type="project" value="UniProtKB-UniRule"/>
</dbReference>
<comment type="pathway">
    <text evidence="10 14">Amino-acid biosynthesis; L-lysine biosynthesis via DAP pathway; (S)-tetrahydrodipicolinate from L-aspartate: step 4/4.</text>
</comment>
<evidence type="ECO:0000256" key="7">
    <source>
        <dbReference type="ARBA" id="ARBA00023002"/>
    </source>
</evidence>
<evidence type="ECO:0000256" key="8">
    <source>
        <dbReference type="ARBA" id="ARBA00023027"/>
    </source>
</evidence>
<dbReference type="GO" id="GO:0019877">
    <property type="term" value="P:diaminopimelate biosynthetic process"/>
    <property type="evidence" value="ECO:0007669"/>
    <property type="project" value="UniProtKB-UniRule"/>
</dbReference>
<feature type="binding site" evidence="14">
    <location>
        <begin position="100"/>
        <end position="102"/>
    </location>
    <ligand>
        <name>NAD(+)</name>
        <dbReference type="ChEBI" id="CHEBI:57540"/>
    </ligand>
</feature>
<dbReference type="CDD" id="cd02274">
    <property type="entry name" value="DHDPR_N"/>
    <property type="match status" value="1"/>
</dbReference>
<protein>
    <recommendedName>
        <fullName evidence="11 14">4-hydroxy-tetrahydrodipicolinate reductase</fullName>
        <shortName evidence="14">HTPA reductase</shortName>
        <ecNumber evidence="11 14">1.17.1.8</ecNumber>
    </recommendedName>
</protein>
<evidence type="ECO:0000256" key="1">
    <source>
        <dbReference type="ARBA" id="ARBA00004496"/>
    </source>
</evidence>
<dbReference type="InterPro" id="IPR000846">
    <property type="entry name" value="DapB_N"/>
</dbReference>
<dbReference type="STRING" id="1871111.GCA_001704615_02024"/>
<evidence type="ECO:0000256" key="2">
    <source>
        <dbReference type="ARBA" id="ARBA00006642"/>
    </source>
</evidence>
<dbReference type="GO" id="GO:0050661">
    <property type="term" value="F:NADP binding"/>
    <property type="evidence" value="ECO:0007669"/>
    <property type="project" value="UniProtKB-UniRule"/>
</dbReference>
<evidence type="ECO:0000256" key="3">
    <source>
        <dbReference type="ARBA" id="ARBA00022490"/>
    </source>
</evidence>
<dbReference type="UniPathway" id="UPA00034">
    <property type="reaction ID" value="UER00018"/>
</dbReference>
<dbReference type="GO" id="GO:0051287">
    <property type="term" value="F:NAD binding"/>
    <property type="evidence" value="ECO:0007669"/>
    <property type="project" value="UniProtKB-UniRule"/>
</dbReference>
<feature type="binding site" evidence="14">
    <location>
        <position position="36"/>
    </location>
    <ligand>
        <name>NAD(+)</name>
        <dbReference type="ChEBI" id="CHEBI:57540"/>
    </ligand>
</feature>
<keyword evidence="3 14" id="KW-0963">Cytoplasm</keyword>
<evidence type="ECO:0000259" key="15">
    <source>
        <dbReference type="Pfam" id="PF01113"/>
    </source>
</evidence>
<dbReference type="SUPFAM" id="SSF55347">
    <property type="entry name" value="Glyceraldehyde-3-phosphate dehydrogenase-like, C-terminal domain"/>
    <property type="match status" value="1"/>
</dbReference>
<evidence type="ECO:0000256" key="11">
    <source>
        <dbReference type="ARBA" id="ARBA00038983"/>
    </source>
</evidence>
<keyword evidence="8 14" id="KW-0520">NAD</keyword>
<dbReference type="PIRSF" id="PIRSF000161">
    <property type="entry name" value="DHPR"/>
    <property type="match status" value="1"/>
</dbReference>
<feature type="domain" description="Dihydrodipicolinate reductase N-terminal" evidence="15">
    <location>
        <begin position="6"/>
        <end position="127"/>
    </location>
</feature>
<sequence length="273" mass="28700">MSATPRIGILGAGGRMGRTLIQAVQQAGYQLAAAVERPESSLIGADAGELAGIGAVGVKVIGSLEEALKDVDVVIDFTAPAATENNLKLCREAGVAMVIGTTGFSDEQKQILNESATKTPVVYAANYSVGVNVSIKLLELAAKVFGDTVDIEIIEAHHRHKVDAPSGTALMMGEAVADTLGRDLKKVAVYGREGHTGPRDRETIGFETIRGGDIVGEHTVMFIGEGERVEVTHKATSRMNFASGAVRAAAWVVGKDAKKYDMKDVLGLNDLQA</sequence>
<gene>
    <name evidence="14 17" type="primary">dapB</name>
    <name evidence="17" type="ORF">DJ533_02715</name>
</gene>
<dbReference type="RefSeq" id="WP_065995380.1">
    <property type="nucleotide sequence ID" value="NZ_CP029397.2"/>
</dbReference>
<reference evidence="17" key="1">
    <citation type="submission" date="2019-08" db="EMBL/GenBank/DDBJ databases">
        <title>The complete genome of Acinetobacter defluvii strain WCHAD010030.</title>
        <authorList>
            <person name="Hu Y."/>
            <person name="Qin J."/>
            <person name="Feng Y."/>
            <person name="Zong Z."/>
        </authorList>
    </citation>
    <scope>NUCLEOTIDE SEQUENCE</scope>
    <source>
        <strain evidence="17">WCHA30</strain>
    </source>
</reference>
<comment type="function">
    <text evidence="14">Catalyzes the conversion of 4-hydroxy-tetrahydrodipicolinate (HTPA) to tetrahydrodipicolinate.</text>
</comment>
<dbReference type="GO" id="GO:0009089">
    <property type="term" value="P:lysine biosynthetic process via diaminopimelate"/>
    <property type="evidence" value="ECO:0007669"/>
    <property type="project" value="UniProtKB-UniRule"/>
</dbReference>
<dbReference type="Gene3D" id="3.40.50.720">
    <property type="entry name" value="NAD(P)-binding Rossmann-like Domain"/>
    <property type="match status" value="1"/>
</dbReference>
<feature type="binding site" evidence="14">
    <location>
        <position position="37"/>
    </location>
    <ligand>
        <name>NADP(+)</name>
        <dbReference type="ChEBI" id="CHEBI:58349"/>
    </ligand>
</feature>
<feature type="active site" description="Proton donor/acceptor" evidence="14">
    <location>
        <position position="157"/>
    </location>
</feature>
<dbReference type="PANTHER" id="PTHR20836">
    <property type="entry name" value="DIHYDRODIPICOLINATE REDUCTASE"/>
    <property type="match status" value="1"/>
</dbReference>
<dbReference type="GO" id="GO:0005829">
    <property type="term" value="C:cytosol"/>
    <property type="evidence" value="ECO:0007669"/>
    <property type="project" value="TreeGrafter"/>
</dbReference>
<comment type="similarity">
    <text evidence="2 14">Belongs to the DapB family.</text>
</comment>
<keyword evidence="18" id="KW-1185">Reference proteome</keyword>
<comment type="catalytic activity">
    <reaction evidence="13 14">
        <text>(S)-2,3,4,5-tetrahydrodipicolinate + NAD(+) + H2O = (2S,4S)-4-hydroxy-2,3,4,5-tetrahydrodipicolinate + NADH + H(+)</text>
        <dbReference type="Rhea" id="RHEA:35323"/>
        <dbReference type="ChEBI" id="CHEBI:15377"/>
        <dbReference type="ChEBI" id="CHEBI:15378"/>
        <dbReference type="ChEBI" id="CHEBI:16845"/>
        <dbReference type="ChEBI" id="CHEBI:57540"/>
        <dbReference type="ChEBI" id="CHEBI:57945"/>
        <dbReference type="ChEBI" id="CHEBI:67139"/>
        <dbReference type="EC" id="1.17.1.8"/>
    </reaction>
</comment>
<dbReference type="OrthoDB" id="9790352at2"/>
<dbReference type="InterPro" id="IPR036291">
    <property type="entry name" value="NAD(P)-bd_dom_sf"/>
</dbReference>
<comment type="subunit">
    <text evidence="14">Homotetramer.</text>
</comment>
<keyword evidence="5 14" id="KW-0521">NADP</keyword>
<dbReference type="AlphaFoldDB" id="A0A2S2F9E1"/>
<keyword evidence="6 14" id="KW-0220">Diaminopimelate biosynthesis</keyword>
<comment type="subcellular location">
    <subcellularLocation>
        <location evidence="1 14">Cytoplasm</location>
    </subcellularLocation>
</comment>
<dbReference type="EC" id="1.17.1.8" evidence="11 14"/>
<dbReference type="FunFam" id="3.30.360.10:FF:000004">
    <property type="entry name" value="4-hydroxy-tetrahydrodipicolinate reductase"/>
    <property type="match status" value="1"/>
</dbReference>
<comment type="caution">
    <text evidence="14">Was originally thought to be a dihydrodipicolinate reductase (DHDPR), catalyzing the conversion of dihydrodipicolinate to tetrahydrodipicolinate. However, it was shown in E.coli that the substrate of the enzymatic reaction is not dihydrodipicolinate (DHDP) but in fact (2S,4S)-4-hydroxy-2,3,4,5-tetrahydrodipicolinic acid (HTPA), the product released by the DapA-catalyzed reaction.</text>
</comment>
<evidence type="ECO:0000256" key="5">
    <source>
        <dbReference type="ARBA" id="ARBA00022857"/>
    </source>
</evidence>
<dbReference type="PANTHER" id="PTHR20836:SF0">
    <property type="entry name" value="4-HYDROXY-TETRAHYDRODIPICOLINATE REDUCTASE 1, CHLOROPLASTIC-RELATED"/>
    <property type="match status" value="1"/>
</dbReference>
<dbReference type="Proteomes" id="UP000245977">
    <property type="component" value="Chromosome"/>
</dbReference>
<evidence type="ECO:0000256" key="10">
    <source>
        <dbReference type="ARBA" id="ARBA00037922"/>
    </source>
</evidence>
<feature type="binding site" evidence="14">
    <location>
        <begin position="167"/>
        <end position="168"/>
    </location>
    <ligand>
        <name>(S)-2,3,4,5-tetrahydrodipicolinate</name>
        <dbReference type="ChEBI" id="CHEBI:16845"/>
    </ligand>
</feature>
<keyword evidence="9 14" id="KW-0457">Lysine biosynthesis</keyword>